<keyword evidence="1" id="KW-0378">Hydrolase</keyword>
<dbReference type="Gene3D" id="3.40.50.1000">
    <property type="entry name" value="HAD superfamily/HAD-like"/>
    <property type="match status" value="1"/>
</dbReference>
<dbReference type="InterPro" id="IPR006379">
    <property type="entry name" value="HAD-SF_hydro_IIB"/>
</dbReference>
<dbReference type="InterPro" id="IPR036412">
    <property type="entry name" value="HAD-like_sf"/>
</dbReference>
<evidence type="ECO:0000313" key="1">
    <source>
        <dbReference type="EMBL" id="MEQ2637642.1"/>
    </source>
</evidence>
<dbReference type="Pfam" id="PF08282">
    <property type="entry name" value="Hydrolase_3"/>
    <property type="match status" value="1"/>
</dbReference>
<dbReference type="PROSITE" id="PS01229">
    <property type="entry name" value="COF_2"/>
    <property type="match status" value="1"/>
</dbReference>
<protein>
    <submittedName>
        <fullName evidence="1">HAD family hydrolase</fullName>
        <ecNumber evidence="1">3.1.3.-</ecNumber>
    </submittedName>
</protein>
<organism evidence="1 2">
    <name type="scientific">Paratractidigestivibacter faecalis</name>
    <dbReference type="NCBI Taxonomy" id="2292441"/>
    <lineage>
        <taxon>Bacteria</taxon>
        <taxon>Bacillati</taxon>
        <taxon>Actinomycetota</taxon>
        <taxon>Coriobacteriia</taxon>
        <taxon>Coriobacteriales</taxon>
        <taxon>Atopobiaceae</taxon>
        <taxon>Paratractidigestivibacter</taxon>
    </lineage>
</organism>
<dbReference type="RefSeq" id="WP_349182206.1">
    <property type="nucleotide sequence ID" value="NZ_JBBNGS010000007.1"/>
</dbReference>
<evidence type="ECO:0000313" key="2">
    <source>
        <dbReference type="Proteomes" id="UP001478817"/>
    </source>
</evidence>
<dbReference type="GO" id="GO:0016787">
    <property type="term" value="F:hydrolase activity"/>
    <property type="evidence" value="ECO:0007669"/>
    <property type="project" value="UniProtKB-KW"/>
</dbReference>
<dbReference type="SFLD" id="SFLDG01140">
    <property type="entry name" value="C2.B:_Phosphomannomutase_and_P"/>
    <property type="match status" value="1"/>
</dbReference>
<comment type="caution">
    <text evidence="1">The sequence shown here is derived from an EMBL/GenBank/DDBJ whole genome shotgun (WGS) entry which is preliminary data.</text>
</comment>
<dbReference type="PANTHER" id="PTHR10000:SF8">
    <property type="entry name" value="HAD SUPERFAMILY HYDROLASE-LIKE, TYPE 3"/>
    <property type="match status" value="1"/>
</dbReference>
<dbReference type="InterPro" id="IPR023214">
    <property type="entry name" value="HAD_sf"/>
</dbReference>
<dbReference type="EC" id="3.1.3.-" evidence="1"/>
<keyword evidence="2" id="KW-1185">Reference proteome</keyword>
<dbReference type="EMBL" id="JBBNGS010000007">
    <property type="protein sequence ID" value="MEQ2637642.1"/>
    <property type="molecule type" value="Genomic_DNA"/>
</dbReference>
<dbReference type="Gene3D" id="3.30.1240.10">
    <property type="match status" value="1"/>
</dbReference>
<dbReference type="InterPro" id="IPR000150">
    <property type="entry name" value="Cof"/>
</dbReference>
<dbReference type="SUPFAM" id="SSF56784">
    <property type="entry name" value="HAD-like"/>
    <property type="match status" value="1"/>
</dbReference>
<dbReference type="NCBIfam" id="TIGR00099">
    <property type="entry name" value="Cof-subfamily"/>
    <property type="match status" value="1"/>
</dbReference>
<name>A0ABV1IFG8_9ACTN</name>
<dbReference type="Proteomes" id="UP001478817">
    <property type="component" value="Unassembled WGS sequence"/>
</dbReference>
<dbReference type="SFLD" id="SFLDS00003">
    <property type="entry name" value="Haloacid_Dehalogenase"/>
    <property type="match status" value="1"/>
</dbReference>
<proteinExistence type="predicted"/>
<accession>A0ABV1IFG8</accession>
<sequence>MTAYKLLALDMDGTLLDSRKQVLPKTAAALERLAAAGVAVAFSTGRGLAELSDYVPNLPFIKYGSCISGGLVYDFSNQRTIFAHPFETKLALEVMAVARQEAPMVHVLTTTQSVAASEALPHMADFHMGIYQGMFDRICTPVDDMPAFARANEGAVCKVNLYHRSAESRERTRVRLEEAGLAVQLAYAEETSLEVSPAGVSKAEGLSRLCDYLGITLAEAVAVGDAPNDTQALQVAGLPVAMGNATPDIKALAKMVVADNDHDGIAEVVAEVFGVTA</sequence>
<reference evidence="1 2" key="1">
    <citation type="submission" date="2024-04" db="EMBL/GenBank/DDBJ databases">
        <title>Human intestinal bacterial collection.</title>
        <authorList>
            <person name="Pauvert C."/>
            <person name="Hitch T.C.A."/>
            <person name="Clavel T."/>
        </authorList>
    </citation>
    <scope>NUCLEOTIDE SEQUENCE [LARGE SCALE GENOMIC DNA]</scope>
    <source>
        <strain evidence="1 2">CLA-AA-H197</strain>
    </source>
</reference>
<gene>
    <name evidence="1" type="ORF">AAAT05_04710</name>
</gene>
<dbReference type="NCBIfam" id="TIGR01484">
    <property type="entry name" value="HAD-SF-IIB"/>
    <property type="match status" value="1"/>
</dbReference>
<dbReference type="PANTHER" id="PTHR10000">
    <property type="entry name" value="PHOSPHOSERINE PHOSPHATASE"/>
    <property type="match status" value="1"/>
</dbReference>